<dbReference type="InParanoid" id="A0A251UJN4"/>
<dbReference type="AlphaFoldDB" id="A0A251UJN4"/>
<reference evidence="5" key="3">
    <citation type="submission" date="2020-06" db="EMBL/GenBank/DDBJ databases">
        <title>Helianthus annuus Genome sequencing and assembly Release 2.</title>
        <authorList>
            <person name="Gouzy J."/>
            <person name="Langlade N."/>
            <person name="Munos S."/>
        </authorList>
    </citation>
    <scope>NUCLEOTIDE SEQUENCE</scope>
    <source>
        <tissue evidence="5">Leaves</tissue>
    </source>
</reference>
<dbReference type="GO" id="GO:0009055">
    <property type="term" value="F:electron transfer activity"/>
    <property type="evidence" value="ECO:0007669"/>
    <property type="project" value="InterPro"/>
</dbReference>
<dbReference type="EMBL" id="CM007895">
    <property type="protein sequence ID" value="OTG23253.1"/>
    <property type="molecule type" value="Genomic_DNA"/>
</dbReference>
<dbReference type="InterPro" id="IPR008972">
    <property type="entry name" value="Cupredoxin"/>
</dbReference>
<dbReference type="FunFam" id="2.60.40.420:FF:000034">
    <property type="entry name" value="Cupredoxin superfamily protein"/>
    <property type="match status" value="1"/>
</dbReference>
<dbReference type="Gramene" id="mRNA:HanXRQr2_Chr06g0264521">
    <property type="protein sequence ID" value="CDS:HanXRQr2_Chr06g0264521.1"/>
    <property type="gene ID" value="HanXRQr2_Chr06g0264521"/>
</dbReference>
<dbReference type="Proteomes" id="UP000215914">
    <property type="component" value="Chromosome 6"/>
</dbReference>
<dbReference type="InterPro" id="IPR039391">
    <property type="entry name" value="Phytocyanin-like"/>
</dbReference>
<name>A0A251UJN4_HELAN</name>
<dbReference type="PANTHER" id="PTHR33021:SF543">
    <property type="entry name" value="PHYTOCYANIN DOMAIN, CUPREDOXIN"/>
    <property type="match status" value="1"/>
</dbReference>
<dbReference type="OrthoDB" id="5421909at2759"/>
<accession>A0A251UJN4</accession>
<dbReference type="PANTHER" id="PTHR33021">
    <property type="entry name" value="BLUE COPPER PROTEIN"/>
    <property type="match status" value="1"/>
</dbReference>
<reference evidence="5 7" key="1">
    <citation type="journal article" date="2017" name="Nature">
        <title>The sunflower genome provides insights into oil metabolism, flowering and Asterid evolution.</title>
        <authorList>
            <person name="Badouin H."/>
            <person name="Gouzy J."/>
            <person name="Grassa C.J."/>
            <person name="Murat F."/>
            <person name="Staton S.E."/>
            <person name="Cottret L."/>
            <person name="Lelandais-Briere C."/>
            <person name="Owens G.L."/>
            <person name="Carrere S."/>
            <person name="Mayjonade B."/>
            <person name="Legrand L."/>
            <person name="Gill N."/>
            <person name="Kane N.C."/>
            <person name="Bowers J.E."/>
            <person name="Hubner S."/>
            <person name="Bellec A."/>
            <person name="Berard A."/>
            <person name="Berges H."/>
            <person name="Blanchet N."/>
            <person name="Boniface M.C."/>
            <person name="Brunel D."/>
            <person name="Catrice O."/>
            <person name="Chaidir N."/>
            <person name="Claudel C."/>
            <person name="Donnadieu C."/>
            <person name="Faraut T."/>
            <person name="Fievet G."/>
            <person name="Helmstetter N."/>
            <person name="King M."/>
            <person name="Knapp S.J."/>
            <person name="Lai Z."/>
            <person name="Le Paslier M.C."/>
            <person name="Lippi Y."/>
            <person name="Lorenzon L."/>
            <person name="Mandel J.R."/>
            <person name="Marage G."/>
            <person name="Marchand G."/>
            <person name="Marquand E."/>
            <person name="Bret-Mestries E."/>
            <person name="Morien E."/>
            <person name="Nambeesan S."/>
            <person name="Nguyen T."/>
            <person name="Pegot-Espagnet P."/>
            <person name="Pouilly N."/>
            <person name="Raftis F."/>
            <person name="Sallet E."/>
            <person name="Schiex T."/>
            <person name="Thomas J."/>
            <person name="Vandecasteele C."/>
            <person name="Vares D."/>
            <person name="Vear F."/>
            <person name="Vautrin S."/>
            <person name="Crespi M."/>
            <person name="Mangin B."/>
            <person name="Burke J.M."/>
            <person name="Salse J."/>
            <person name="Munos S."/>
            <person name="Vincourt P."/>
            <person name="Rieseberg L.H."/>
            <person name="Langlade N.B."/>
        </authorList>
    </citation>
    <scope>NUCLEOTIDE SEQUENCE [LARGE SCALE GENOMIC DNA]</scope>
    <source>
        <strain evidence="7">cv. SF193</strain>
        <tissue evidence="5">Leaves</tissue>
    </source>
</reference>
<evidence type="ECO:0000313" key="6">
    <source>
        <dbReference type="EMBL" id="OTG23253.1"/>
    </source>
</evidence>
<dbReference type="EMBL" id="MNCJ02000321">
    <property type="protein sequence ID" value="KAF5802861.1"/>
    <property type="molecule type" value="Genomic_DNA"/>
</dbReference>
<gene>
    <name evidence="6" type="ORF">HannXRQ_Chr06g0180361</name>
    <name evidence="5" type="ORF">HanXRQr2_Chr06g0264521</name>
</gene>
<dbReference type="GO" id="GO:0005886">
    <property type="term" value="C:plasma membrane"/>
    <property type="evidence" value="ECO:0000318"/>
    <property type="project" value="GO_Central"/>
</dbReference>
<feature type="signal peptide" evidence="3">
    <location>
        <begin position="1"/>
        <end position="22"/>
    </location>
</feature>
<protein>
    <submittedName>
        <fullName evidence="5">Phytocyanin domain, cupredoxin</fullName>
    </submittedName>
    <submittedName>
        <fullName evidence="6">Putative cupredoxin</fullName>
    </submittedName>
</protein>
<feature type="chain" id="PRO_5013236452" evidence="3">
    <location>
        <begin position="23"/>
        <end position="127"/>
    </location>
</feature>
<reference evidence="6" key="2">
    <citation type="submission" date="2017-02" db="EMBL/GenBank/DDBJ databases">
        <title>Sunflower complete genome.</title>
        <authorList>
            <person name="Langlade N."/>
            <person name="Munos S."/>
        </authorList>
    </citation>
    <scope>NUCLEOTIDE SEQUENCE [LARGE SCALE GENOMIC DNA]</scope>
    <source>
        <tissue evidence="6">Leaves</tissue>
    </source>
</reference>
<dbReference type="Gene3D" id="2.60.40.420">
    <property type="entry name" value="Cupredoxins - blue copper proteins"/>
    <property type="match status" value="1"/>
</dbReference>
<keyword evidence="7" id="KW-1185">Reference proteome</keyword>
<sequence length="127" mass="14160">MTPFNFNMLMFMAMLVAPMALATQHVVGDNDGWSNPRYPEFYAEWASLHTFNVGDTLFFNFTKEAHDVAEVPQEAYDQCHTEGAKVIIKSAGAVKLTSCGAHHYISTRKGDCETHQKVALYVQPSSV</sequence>
<evidence type="ECO:0000259" key="4">
    <source>
        <dbReference type="PROSITE" id="PS51485"/>
    </source>
</evidence>
<dbReference type="PROSITE" id="PS51485">
    <property type="entry name" value="PHYTOCYANIN"/>
    <property type="match status" value="1"/>
</dbReference>
<feature type="domain" description="Phytocyanin" evidence="4">
    <location>
        <begin position="23"/>
        <end position="124"/>
    </location>
</feature>
<evidence type="ECO:0000256" key="3">
    <source>
        <dbReference type="SAM" id="SignalP"/>
    </source>
</evidence>
<dbReference type="InterPro" id="IPR003245">
    <property type="entry name" value="Phytocyanin_dom"/>
</dbReference>
<dbReference type="SUPFAM" id="SSF49503">
    <property type="entry name" value="Cupredoxins"/>
    <property type="match status" value="1"/>
</dbReference>
<proteinExistence type="predicted"/>
<keyword evidence="3" id="KW-0732">Signal</keyword>
<evidence type="ECO:0000313" key="5">
    <source>
        <dbReference type="EMBL" id="KAF5802861.1"/>
    </source>
</evidence>
<evidence type="ECO:0000256" key="1">
    <source>
        <dbReference type="ARBA" id="ARBA00023157"/>
    </source>
</evidence>
<evidence type="ECO:0000313" key="7">
    <source>
        <dbReference type="Proteomes" id="UP000215914"/>
    </source>
</evidence>
<organism evidence="6 7">
    <name type="scientific">Helianthus annuus</name>
    <name type="common">Common sunflower</name>
    <dbReference type="NCBI Taxonomy" id="4232"/>
    <lineage>
        <taxon>Eukaryota</taxon>
        <taxon>Viridiplantae</taxon>
        <taxon>Streptophyta</taxon>
        <taxon>Embryophyta</taxon>
        <taxon>Tracheophyta</taxon>
        <taxon>Spermatophyta</taxon>
        <taxon>Magnoliopsida</taxon>
        <taxon>eudicotyledons</taxon>
        <taxon>Gunneridae</taxon>
        <taxon>Pentapetalae</taxon>
        <taxon>asterids</taxon>
        <taxon>campanulids</taxon>
        <taxon>Asterales</taxon>
        <taxon>Asteraceae</taxon>
        <taxon>Asteroideae</taxon>
        <taxon>Heliantheae alliance</taxon>
        <taxon>Heliantheae</taxon>
        <taxon>Helianthus</taxon>
    </lineage>
</organism>
<dbReference type="Pfam" id="PF02298">
    <property type="entry name" value="Cu_bind_like"/>
    <property type="match status" value="1"/>
</dbReference>
<keyword evidence="2" id="KW-0325">Glycoprotein</keyword>
<evidence type="ECO:0000256" key="2">
    <source>
        <dbReference type="ARBA" id="ARBA00023180"/>
    </source>
</evidence>
<keyword evidence="1" id="KW-1015">Disulfide bond</keyword>